<evidence type="ECO:0000313" key="3">
    <source>
        <dbReference type="Proteomes" id="UP000075320"/>
    </source>
</evidence>
<feature type="chain" id="PRO_5007572918" evidence="1">
    <location>
        <begin position="22"/>
        <end position="259"/>
    </location>
</feature>
<name>A0A150WFP8_BDEBC</name>
<dbReference type="AlphaFoldDB" id="A0A150WFP8"/>
<sequence length="259" mass="28926">MKIFSFSPIIGLTFLALATQAADKPQCNLAVLNPKPPQVTIYPESGLTNGDEVQIEFNQPTLSANGNDKKRFLKIKDVDGSITLMNALYLVQNDETLNVDLEPVIYAALKKRLAYWEEDLRKQNSKPPITPNSGVDPILVETSVATNRMLLKDGKKVFNATERKAIYTDVLGPMTDYDQNFKYEYREFMDGKYVSQGAKRLADILPAEFYNSASSTKYYGVIQDKANAGKTNCEYLPVTGRLPKAGDVRTIQRPGQGQR</sequence>
<protein>
    <submittedName>
        <fullName evidence="2">Uncharacterized protein</fullName>
    </submittedName>
</protein>
<comment type="caution">
    <text evidence="2">The sequence shown here is derived from an EMBL/GenBank/DDBJ whole genome shotgun (WGS) entry which is preliminary data.</text>
</comment>
<evidence type="ECO:0000256" key="1">
    <source>
        <dbReference type="SAM" id="SignalP"/>
    </source>
</evidence>
<accession>A0A150WFP8</accession>
<dbReference type="RefSeq" id="WP_061836777.1">
    <property type="nucleotide sequence ID" value="NZ_LUKE01000006.1"/>
</dbReference>
<gene>
    <name evidence="2" type="ORF">AZI86_18555</name>
</gene>
<dbReference type="Proteomes" id="UP000075320">
    <property type="component" value="Unassembled WGS sequence"/>
</dbReference>
<feature type="signal peptide" evidence="1">
    <location>
        <begin position="1"/>
        <end position="21"/>
    </location>
</feature>
<reference evidence="2 3" key="1">
    <citation type="submission" date="2016-03" db="EMBL/GenBank/DDBJ databases">
        <authorList>
            <person name="Ploux O."/>
        </authorList>
    </citation>
    <scope>NUCLEOTIDE SEQUENCE [LARGE SCALE GENOMIC DNA]</scope>
    <source>
        <strain evidence="2 3">R0</strain>
    </source>
</reference>
<evidence type="ECO:0000313" key="2">
    <source>
        <dbReference type="EMBL" id="KYG61695.1"/>
    </source>
</evidence>
<proteinExistence type="predicted"/>
<dbReference type="EMBL" id="LUKE01000006">
    <property type="protein sequence ID" value="KYG61695.1"/>
    <property type="molecule type" value="Genomic_DNA"/>
</dbReference>
<keyword evidence="3" id="KW-1185">Reference proteome</keyword>
<organism evidence="2 3">
    <name type="scientific">Bdellovibrio bacteriovorus</name>
    <dbReference type="NCBI Taxonomy" id="959"/>
    <lineage>
        <taxon>Bacteria</taxon>
        <taxon>Pseudomonadati</taxon>
        <taxon>Bdellovibrionota</taxon>
        <taxon>Bdellovibrionia</taxon>
        <taxon>Bdellovibrionales</taxon>
        <taxon>Pseudobdellovibrionaceae</taxon>
        <taxon>Bdellovibrio</taxon>
    </lineage>
</organism>
<keyword evidence="1" id="KW-0732">Signal</keyword>